<reference evidence="1 2" key="1">
    <citation type="submission" date="2024-10" db="EMBL/GenBank/DDBJ databases">
        <authorList>
            <person name="Deangelis K."/>
            <person name="Huntemann M."/>
            <person name="Clum A."/>
            <person name="Wang J."/>
            <person name="Palaniappan K."/>
            <person name="Ritter S."/>
            <person name="Chen I.-M."/>
            <person name="Stamatis D."/>
            <person name="Reddy T."/>
            <person name="O'Malley R."/>
            <person name="Daum C."/>
            <person name="Ng V."/>
            <person name="Ivanova N."/>
            <person name="Kyrpides N."/>
            <person name="Woyke T."/>
        </authorList>
    </citation>
    <scope>NUCLEOTIDE SEQUENCE [LARGE SCALE GENOMIC DNA]</scope>
    <source>
        <strain evidence="1 2">GAS97</strain>
    </source>
</reference>
<keyword evidence="2" id="KW-1185">Reference proteome</keyword>
<name>A0ABW8MZ20_9BURK</name>
<protein>
    <submittedName>
        <fullName evidence="1">Uncharacterized protein</fullName>
    </submittedName>
</protein>
<reference evidence="1 2" key="2">
    <citation type="submission" date="2024-11" db="EMBL/GenBank/DDBJ databases">
        <title>Using genomics to understand microbial adaptation to soil warming.</title>
        <authorList>
            <person name="Deangelis K.M. PhD."/>
        </authorList>
    </citation>
    <scope>NUCLEOTIDE SEQUENCE [LARGE SCALE GENOMIC DNA]</scope>
    <source>
        <strain evidence="1 2">GAS97</strain>
    </source>
</reference>
<evidence type="ECO:0000313" key="1">
    <source>
        <dbReference type="EMBL" id="MFK4448995.1"/>
    </source>
</evidence>
<comment type="caution">
    <text evidence="1">The sequence shown here is derived from an EMBL/GenBank/DDBJ whole genome shotgun (WGS) entry which is preliminary data.</text>
</comment>
<dbReference type="EMBL" id="JBIYDN010000073">
    <property type="protein sequence ID" value="MFK4448995.1"/>
    <property type="molecule type" value="Genomic_DNA"/>
</dbReference>
<evidence type="ECO:0000313" key="2">
    <source>
        <dbReference type="Proteomes" id="UP001620514"/>
    </source>
</evidence>
<dbReference type="Proteomes" id="UP001620514">
    <property type="component" value="Unassembled WGS sequence"/>
</dbReference>
<gene>
    <name evidence="1" type="ORF">ABH943_009040</name>
</gene>
<accession>A0ABW8MZ20</accession>
<proteinExistence type="predicted"/>
<organism evidence="1 2">
    <name type="scientific">Caballeronia udeis</name>
    <dbReference type="NCBI Taxonomy" id="1232866"/>
    <lineage>
        <taxon>Bacteria</taxon>
        <taxon>Pseudomonadati</taxon>
        <taxon>Pseudomonadota</taxon>
        <taxon>Betaproteobacteria</taxon>
        <taxon>Burkholderiales</taxon>
        <taxon>Burkholderiaceae</taxon>
        <taxon>Caballeronia</taxon>
    </lineage>
</organism>
<sequence>MSEFRSDSEAFHLVSAVIDVRAAVRIADDQGRKLEMHRPQFACGPERLG</sequence>